<evidence type="ECO:0000313" key="6">
    <source>
        <dbReference type="Proteomes" id="UP001589818"/>
    </source>
</evidence>
<name>A0ABV6JHM1_9BACL</name>
<dbReference type="Pfam" id="PF14257">
    <property type="entry name" value="DUF4349"/>
    <property type="match status" value="1"/>
</dbReference>
<keyword evidence="2" id="KW-1133">Transmembrane helix</keyword>
<evidence type="ECO:0000256" key="3">
    <source>
        <dbReference type="SAM" id="SignalP"/>
    </source>
</evidence>
<keyword evidence="2" id="KW-0472">Membrane</keyword>
<dbReference type="Proteomes" id="UP001589818">
    <property type="component" value="Unassembled WGS sequence"/>
</dbReference>
<reference evidence="5 6" key="1">
    <citation type="submission" date="2024-09" db="EMBL/GenBank/DDBJ databases">
        <authorList>
            <person name="Sun Q."/>
            <person name="Mori K."/>
        </authorList>
    </citation>
    <scope>NUCLEOTIDE SEQUENCE [LARGE SCALE GENOMIC DNA]</scope>
    <source>
        <strain evidence="5 6">CCM 4839</strain>
    </source>
</reference>
<feature type="domain" description="DUF4349" evidence="4">
    <location>
        <begin position="108"/>
        <end position="321"/>
    </location>
</feature>
<feature type="compositionally biased region" description="Basic and acidic residues" evidence="1">
    <location>
        <begin position="62"/>
        <end position="75"/>
    </location>
</feature>
<feature type="signal peptide" evidence="3">
    <location>
        <begin position="1"/>
        <end position="29"/>
    </location>
</feature>
<keyword evidence="3" id="KW-0732">Signal</keyword>
<comment type="caution">
    <text evidence="5">The sequence shown here is derived from an EMBL/GenBank/DDBJ whole genome shotgun (WGS) entry which is preliminary data.</text>
</comment>
<gene>
    <name evidence="5" type="ORF">ACFFJ8_29060</name>
</gene>
<feature type="region of interest" description="Disordered" evidence="1">
    <location>
        <begin position="62"/>
        <end position="81"/>
    </location>
</feature>
<sequence length="364" mass="39924">MIKGAYRQKQGWIRLYTLFFSVLILAAAAGCSGSSNNSASDSAMKSNAGSATTEISSYSKATAEDKAAAGERPAENETTQASEALQAGTGYGSGAVAESGAEADGFSRKVIYRANVSMEVEEYAKAQTLLRNAIHLSGGYILQFSDQKSTAELGGTYTIKVPAGGFMSFLGEIEKIKHLFYETNMQGTDVTEEYVDLESRLKARQVVEARLLAFMDKATRADDLLKFSTELGEVQMEIERIKGRMRYLEQNVAFSTIELRMYERIEAVAPATKEKPFFQERLTNALSGSTTFLYEFAQGLLVLLAGALPILIVLALLGIPVYIAYRQRHKGRPVRRSIQVQAENKENGQLANKAPESVNQEEEL</sequence>
<dbReference type="EMBL" id="JBHLVF010000041">
    <property type="protein sequence ID" value="MFC0395404.1"/>
    <property type="molecule type" value="Genomic_DNA"/>
</dbReference>
<protein>
    <submittedName>
        <fullName evidence="5">DUF4349 domain-containing protein</fullName>
    </submittedName>
</protein>
<dbReference type="RefSeq" id="WP_204816511.1">
    <property type="nucleotide sequence ID" value="NZ_JANHOF010000001.1"/>
</dbReference>
<organism evidence="5 6">
    <name type="scientific">Paenibacillus mendelii</name>
    <dbReference type="NCBI Taxonomy" id="206163"/>
    <lineage>
        <taxon>Bacteria</taxon>
        <taxon>Bacillati</taxon>
        <taxon>Bacillota</taxon>
        <taxon>Bacilli</taxon>
        <taxon>Bacillales</taxon>
        <taxon>Paenibacillaceae</taxon>
        <taxon>Paenibacillus</taxon>
    </lineage>
</organism>
<keyword evidence="6" id="KW-1185">Reference proteome</keyword>
<dbReference type="PROSITE" id="PS51257">
    <property type="entry name" value="PROKAR_LIPOPROTEIN"/>
    <property type="match status" value="1"/>
</dbReference>
<dbReference type="InterPro" id="IPR025645">
    <property type="entry name" value="DUF4349"/>
</dbReference>
<feature type="transmembrane region" description="Helical" evidence="2">
    <location>
        <begin position="300"/>
        <end position="325"/>
    </location>
</feature>
<accession>A0ABV6JHM1</accession>
<keyword evidence="2" id="KW-0812">Transmembrane</keyword>
<evidence type="ECO:0000256" key="1">
    <source>
        <dbReference type="SAM" id="MobiDB-lite"/>
    </source>
</evidence>
<feature type="chain" id="PRO_5046358650" evidence="3">
    <location>
        <begin position="30"/>
        <end position="364"/>
    </location>
</feature>
<proteinExistence type="predicted"/>
<evidence type="ECO:0000256" key="2">
    <source>
        <dbReference type="SAM" id="Phobius"/>
    </source>
</evidence>
<evidence type="ECO:0000259" key="4">
    <source>
        <dbReference type="Pfam" id="PF14257"/>
    </source>
</evidence>
<feature type="region of interest" description="Disordered" evidence="1">
    <location>
        <begin position="343"/>
        <end position="364"/>
    </location>
</feature>
<evidence type="ECO:0000313" key="5">
    <source>
        <dbReference type="EMBL" id="MFC0395404.1"/>
    </source>
</evidence>